<accession>A0ABS1MH78</accession>
<dbReference type="Proteomes" id="UP000602198">
    <property type="component" value="Unassembled WGS sequence"/>
</dbReference>
<proteinExistence type="predicted"/>
<keyword evidence="1" id="KW-1133">Transmembrane helix</keyword>
<evidence type="ECO:0000313" key="2">
    <source>
        <dbReference type="EMBL" id="MBL1079624.1"/>
    </source>
</evidence>
<keyword evidence="3" id="KW-1185">Reference proteome</keyword>
<dbReference type="RefSeq" id="WP_201956723.1">
    <property type="nucleotide sequence ID" value="NZ_JAERRJ010000018.1"/>
</dbReference>
<gene>
    <name evidence="2" type="ORF">JK358_34990</name>
</gene>
<dbReference type="EMBL" id="JAERRJ010000018">
    <property type="protein sequence ID" value="MBL1079624.1"/>
    <property type="molecule type" value="Genomic_DNA"/>
</dbReference>
<organism evidence="2 3">
    <name type="scientific">Nocardia acididurans</name>
    <dbReference type="NCBI Taxonomy" id="2802282"/>
    <lineage>
        <taxon>Bacteria</taxon>
        <taxon>Bacillati</taxon>
        <taxon>Actinomycetota</taxon>
        <taxon>Actinomycetes</taxon>
        <taxon>Mycobacteriales</taxon>
        <taxon>Nocardiaceae</taxon>
        <taxon>Nocardia</taxon>
    </lineage>
</organism>
<keyword evidence="1" id="KW-0812">Transmembrane</keyword>
<evidence type="ECO:0000313" key="3">
    <source>
        <dbReference type="Proteomes" id="UP000602198"/>
    </source>
</evidence>
<reference evidence="2 3" key="1">
    <citation type="submission" date="2021-01" db="EMBL/GenBank/DDBJ databases">
        <title>WGS of actinomycetes isolated from Thailand.</title>
        <authorList>
            <person name="Thawai C."/>
        </authorList>
    </citation>
    <scope>NUCLEOTIDE SEQUENCE [LARGE SCALE GENOMIC DNA]</scope>
    <source>
        <strain evidence="2 3">LPG 2</strain>
    </source>
</reference>
<name>A0ABS1MH78_9NOCA</name>
<sequence length="48" mass="5477">MRKILSFSVAGIPVVGFLVGSFLLLVTVWFAAVFRDTPRRAGLRRWLR</sequence>
<comment type="caution">
    <text evidence="2">The sequence shown here is derived from an EMBL/GenBank/DDBJ whole genome shotgun (WGS) entry which is preliminary data.</text>
</comment>
<keyword evidence="1" id="KW-0472">Membrane</keyword>
<feature type="transmembrane region" description="Helical" evidence="1">
    <location>
        <begin position="12"/>
        <end position="34"/>
    </location>
</feature>
<evidence type="ECO:0000256" key="1">
    <source>
        <dbReference type="SAM" id="Phobius"/>
    </source>
</evidence>
<protein>
    <submittedName>
        <fullName evidence="2">Uncharacterized protein</fullName>
    </submittedName>
</protein>